<evidence type="ECO:0000313" key="3">
    <source>
        <dbReference type="Proteomes" id="UP000485058"/>
    </source>
</evidence>
<sequence>MLPVLVESPAAVNRRRKEDRIAQENLAIYKRLQAVKPTPAVARDVLSKHFHDQQGYGANVRKFRDQGGHQAASNSRASPASLHSGPSGLYVPSLDEPLAPAKHSQYSLAPVASALDLPAQQPVTESDETGQAAAAAMVVVPATPAAASEVKHVPDDHMEEEVGEE</sequence>
<feature type="region of interest" description="Disordered" evidence="1">
    <location>
        <begin position="57"/>
        <end position="96"/>
    </location>
</feature>
<proteinExistence type="predicted"/>
<feature type="non-terminal residue" evidence="2">
    <location>
        <position position="1"/>
    </location>
</feature>
<dbReference type="PANTHER" id="PTHR23035">
    <property type="entry name" value="CILIA- AND FLAGELLA-ASSOCIATED PROTEIN 97-RELATED"/>
    <property type="match status" value="1"/>
</dbReference>
<keyword evidence="3" id="KW-1185">Reference proteome</keyword>
<accession>A0A699YAN4</accession>
<name>A0A699YAN4_HAELA</name>
<organism evidence="2 3">
    <name type="scientific">Haematococcus lacustris</name>
    <name type="common">Green alga</name>
    <name type="synonym">Haematococcus pluvialis</name>
    <dbReference type="NCBI Taxonomy" id="44745"/>
    <lineage>
        <taxon>Eukaryota</taxon>
        <taxon>Viridiplantae</taxon>
        <taxon>Chlorophyta</taxon>
        <taxon>core chlorophytes</taxon>
        <taxon>Chlorophyceae</taxon>
        <taxon>CS clade</taxon>
        <taxon>Chlamydomonadales</taxon>
        <taxon>Haematococcaceae</taxon>
        <taxon>Haematococcus</taxon>
    </lineage>
</organism>
<dbReference type="AlphaFoldDB" id="A0A699YAN4"/>
<dbReference type="InterPro" id="IPR038791">
    <property type="entry name" value="Cfap97/Hemingway"/>
</dbReference>
<gene>
    <name evidence="2" type="ORF">HaLaN_01992</name>
</gene>
<dbReference type="PANTHER" id="PTHR23035:SF1">
    <property type="entry name" value="CILIA- AND FLAGELLA-ASSOCIATED PROTEIN 97"/>
    <property type="match status" value="1"/>
</dbReference>
<feature type="region of interest" description="Disordered" evidence="1">
    <location>
        <begin position="145"/>
        <end position="165"/>
    </location>
</feature>
<protein>
    <submittedName>
        <fullName evidence="2">Uncharacterized protein</fullName>
    </submittedName>
</protein>
<dbReference type="EMBL" id="BLLF01000081">
    <property type="protein sequence ID" value="GFH07220.1"/>
    <property type="molecule type" value="Genomic_DNA"/>
</dbReference>
<reference evidence="2 3" key="1">
    <citation type="submission" date="2020-02" db="EMBL/GenBank/DDBJ databases">
        <title>Draft genome sequence of Haematococcus lacustris strain NIES-144.</title>
        <authorList>
            <person name="Morimoto D."/>
            <person name="Nakagawa S."/>
            <person name="Yoshida T."/>
            <person name="Sawayama S."/>
        </authorList>
    </citation>
    <scope>NUCLEOTIDE SEQUENCE [LARGE SCALE GENOMIC DNA]</scope>
    <source>
        <strain evidence="2 3">NIES-144</strain>
    </source>
</reference>
<evidence type="ECO:0000256" key="1">
    <source>
        <dbReference type="SAM" id="MobiDB-lite"/>
    </source>
</evidence>
<dbReference type="Proteomes" id="UP000485058">
    <property type="component" value="Unassembled WGS sequence"/>
</dbReference>
<comment type="caution">
    <text evidence="2">The sequence shown here is derived from an EMBL/GenBank/DDBJ whole genome shotgun (WGS) entry which is preliminary data.</text>
</comment>
<evidence type="ECO:0000313" key="2">
    <source>
        <dbReference type="EMBL" id="GFH07220.1"/>
    </source>
</evidence>